<organism evidence="1">
    <name type="scientific">Parasteatoda tepidariorum</name>
    <name type="common">Common house spider</name>
    <name type="synonym">Achaearanea tepidariorum</name>
    <dbReference type="NCBI Taxonomy" id="114398"/>
    <lineage>
        <taxon>Eukaryota</taxon>
        <taxon>Metazoa</taxon>
        <taxon>Ecdysozoa</taxon>
        <taxon>Arthropoda</taxon>
        <taxon>Chelicerata</taxon>
        <taxon>Arachnida</taxon>
        <taxon>Araneae</taxon>
        <taxon>Araneomorphae</taxon>
        <taxon>Entelegynae</taxon>
        <taxon>Araneoidea</taxon>
        <taxon>Theridiidae</taxon>
        <taxon>Parasteatoda</taxon>
    </lineage>
</organism>
<dbReference type="AlphaFoldDB" id="A0A2L2YT05"/>
<evidence type="ECO:0000313" key="1">
    <source>
        <dbReference type="EMBL" id="LAA11214.1"/>
    </source>
</evidence>
<sequence>MQKQNDFSYVQKGMIVGFHVKGGSISGKTNFCELFACCQVNVYHAWKNGSIRNQRGDKFGTPRALDDKDEAAEMLLSYAFCQY</sequence>
<proteinExistence type="evidence at transcript level"/>
<protein>
    <submittedName>
        <fullName evidence="1">Transposable element Tcb1 transposase</fullName>
    </submittedName>
</protein>
<name>A0A2L2YT05_PARTP</name>
<reference evidence="1" key="1">
    <citation type="journal article" date="2016" name="Mol. Ecol. Resour.">
        <title>Evaluation of the impact of RNA preservation methods of spiders for de novo transcriptome assembly.</title>
        <authorList>
            <person name="Kono N."/>
            <person name="Nakamura H."/>
            <person name="Ito Y."/>
            <person name="Tomita M."/>
            <person name="Arakawa K."/>
        </authorList>
    </citation>
    <scope>NUCLEOTIDE SEQUENCE</scope>
    <source>
        <tissue evidence="1">Whole body</tissue>
    </source>
</reference>
<accession>A0A2L2YT05</accession>
<dbReference type="EMBL" id="IAAA01051106">
    <property type="protein sequence ID" value="LAA11214.1"/>
    <property type="molecule type" value="mRNA"/>
</dbReference>